<dbReference type="GO" id="GO:0034236">
    <property type="term" value="F:protein kinase A catalytic subunit binding"/>
    <property type="evidence" value="ECO:0007669"/>
    <property type="project" value="TreeGrafter"/>
</dbReference>
<dbReference type="KEGG" id="vnx:VNE69_07069"/>
<reference evidence="2" key="1">
    <citation type="journal article" date="2024" name="BMC Genomics">
        <title>Functional annotation of a divergent genome using sequence and structure-based similarity.</title>
        <authorList>
            <person name="Svedberg D."/>
            <person name="Winiger R.R."/>
            <person name="Berg A."/>
            <person name="Sharma H."/>
            <person name="Tellgren-Roth C."/>
            <person name="Debrunner-Vossbrinck B.A."/>
            <person name="Vossbrinck C.R."/>
            <person name="Barandun J."/>
        </authorList>
    </citation>
    <scope>NUCLEOTIDE SEQUENCE</scope>
    <source>
        <strain evidence="2">Illinois isolate</strain>
    </source>
</reference>
<feature type="domain" description="Cyclic nucleotide-binding" evidence="1">
    <location>
        <begin position="113"/>
        <end position="207"/>
    </location>
</feature>
<dbReference type="GO" id="GO:0005829">
    <property type="term" value="C:cytosol"/>
    <property type="evidence" value="ECO:0007669"/>
    <property type="project" value="TreeGrafter"/>
</dbReference>
<dbReference type="PANTHER" id="PTHR11635:SF152">
    <property type="entry name" value="CAMP-DEPENDENT PROTEIN KINASE TYPE I REGULATORY SUBUNIT-RELATED"/>
    <property type="match status" value="1"/>
</dbReference>
<dbReference type="EMBL" id="CP142732">
    <property type="protein sequence ID" value="WUR04000.1"/>
    <property type="molecule type" value="Genomic_DNA"/>
</dbReference>
<dbReference type="GO" id="GO:0004862">
    <property type="term" value="F:cAMP-dependent protein kinase inhibitor activity"/>
    <property type="evidence" value="ECO:0007669"/>
    <property type="project" value="TreeGrafter"/>
</dbReference>
<dbReference type="InterPro" id="IPR000595">
    <property type="entry name" value="cNMP-bd_dom"/>
</dbReference>
<dbReference type="GO" id="GO:0016301">
    <property type="term" value="F:kinase activity"/>
    <property type="evidence" value="ECO:0007669"/>
    <property type="project" value="UniProtKB-KW"/>
</dbReference>
<dbReference type="InterPro" id="IPR050503">
    <property type="entry name" value="cAMP-dep_PK_reg_su-like"/>
</dbReference>
<dbReference type="InterPro" id="IPR018490">
    <property type="entry name" value="cNMP-bd_dom_sf"/>
</dbReference>
<evidence type="ECO:0000313" key="2">
    <source>
        <dbReference type="EMBL" id="WUR04000.1"/>
    </source>
</evidence>
<accession>A0AAX4JDF9</accession>
<dbReference type="GO" id="GO:0030552">
    <property type="term" value="F:cAMP binding"/>
    <property type="evidence" value="ECO:0007669"/>
    <property type="project" value="TreeGrafter"/>
</dbReference>
<keyword evidence="2" id="KW-0808">Transferase</keyword>
<dbReference type="AlphaFoldDB" id="A0AAX4JDF9"/>
<dbReference type="InterPro" id="IPR018488">
    <property type="entry name" value="cNMP-bd_CS"/>
</dbReference>
<dbReference type="PROSITE" id="PS50042">
    <property type="entry name" value="CNMP_BINDING_3"/>
    <property type="match status" value="1"/>
</dbReference>
<dbReference type="RefSeq" id="XP_065330145.1">
    <property type="nucleotide sequence ID" value="XM_065474073.1"/>
</dbReference>
<evidence type="ECO:0000259" key="1">
    <source>
        <dbReference type="PROSITE" id="PS50042"/>
    </source>
</evidence>
<dbReference type="PROSITE" id="PS00888">
    <property type="entry name" value="CNMP_BINDING_1"/>
    <property type="match status" value="1"/>
</dbReference>
<dbReference type="PROSITE" id="PS00889">
    <property type="entry name" value="CNMP_BINDING_2"/>
    <property type="match status" value="1"/>
</dbReference>
<gene>
    <name evidence="2" type="ORF">VNE69_07069</name>
</gene>
<dbReference type="CDD" id="cd00038">
    <property type="entry name" value="CAP_ED"/>
    <property type="match status" value="1"/>
</dbReference>
<dbReference type="Proteomes" id="UP001334084">
    <property type="component" value="Chromosome 7"/>
</dbReference>
<sequence length="313" mass="36395">MEKRILDYIKKNNETYNRHLEDFEIDEIFRTYLELHKVFDEALLIGHIENFQNEKNSRSRTPQEVESAKNWRQARRASVCSERIIPNDFSSVSFPKTRETFKFLNDVLISDIPFGLLTPRQKDKLIDIMECIDVEEGEVLIREGEKGSTMYVVDEGIFDVYIKNVRIKSLERGDIFGEIALFHNINRTATVISRVKSKIWVIEQKMFGGLRASDRNKNKGIVLDGITQMKLYPDLTERELISFVNTLTFDYLKMGSSVVVNSDEVFFFTVAGVIKIDGEEKEVKQKEIIRSGFVCVSVIEGTVMKTRQRKLYY</sequence>
<name>A0AAX4JDF9_9MICR</name>
<keyword evidence="2" id="KW-0418">Kinase</keyword>
<dbReference type="SMART" id="SM00100">
    <property type="entry name" value="cNMP"/>
    <property type="match status" value="1"/>
</dbReference>
<keyword evidence="3" id="KW-1185">Reference proteome</keyword>
<dbReference type="Gene3D" id="2.60.120.10">
    <property type="entry name" value="Jelly Rolls"/>
    <property type="match status" value="1"/>
</dbReference>
<organism evidence="2 3">
    <name type="scientific">Vairimorpha necatrix</name>
    <dbReference type="NCBI Taxonomy" id="6039"/>
    <lineage>
        <taxon>Eukaryota</taxon>
        <taxon>Fungi</taxon>
        <taxon>Fungi incertae sedis</taxon>
        <taxon>Microsporidia</taxon>
        <taxon>Nosematidae</taxon>
        <taxon>Vairimorpha</taxon>
    </lineage>
</organism>
<dbReference type="PRINTS" id="PR00103">
    <property type="entry name" value="CAMPKINASE"/>
</dbReference>
<dbReference type="GeneID" id="90541825"/>
<dbReference type="PANTHER" id="PTHR11635">
    <property type="entry name" value="CAMP-DEPENDENT PROTEIN KINASE REGULATORY CHAIN"/>
    <property type="match status" value="1"/>
</dbReference>
<proteinExistence type="predicted"/>
<evidence type="ECO:0000313" key="3">
    <source>
        <dbReference type="Proteomes" id="UP001334084"/>
    </source>
</evidence>
<dbReference type="Pfam" id="PF00027">
    <property type="entry name" value="cNMP_binding"/>
    <property type="match status" value="1"/>
</dbReference>
<protein>
    <submittedName>
        <fullName evidence="2">cAMP-dependent protein kinase</fullName>
    </submittedName>
</protein>
<dbReference type="GO" id="GO:0005952">
    <property type="term" value="C:cAMP-dependent protein kinase complex"/>
    <property type="evidence" value="ECO:0007669"/>
    <property type="project" value="InterPro"/>
</dbReference>
<dbReference type="InterPro" id="IPR014710">
    <property type="entry name" value="RmlC-like_jellyroll"/>
</dbReference>
<dbReference type="SUPFAM" id="SSF51206">
    <property type="entry name" value="cAMP-binding domain-like"/>
    <property type="match status" value="1"/>
</dbReference>